<comment type="function">
    <text evidence="14">Catalyzes the transfer of a lysyl group from L-lysyl-tRNA(Lys) to membrane-bound phosphatidylglycerol (PG), which produces lysylphosphatidylglycerol (LPG), a major component of the bacterial membrane with a positive net charge. LPG synthesis contributes to bacterial virulence as it is involved in the resistance mechanism against cationic antimicrobial peptides (CAMP) produces by the host's immune system (defensins, cathelicidins) and by the competing microorganisms.</text>
</comment>
<dbReference type="GO" id="GO:0005886">
    <property type="term" value="C:plasma membrane"/>
    <property type="evidence" value="ECO:0007669"/>
    <property type="project" value="UniProtKB-SubCell"/>
</dbReference>
<reference evidence="17" key="1">
    <citation type="submission" date="2017-02" db="EMBL/GenBank/DDBJ databases">
        <authorList>
            <person name="Varghese N."/>
            <person name="Submissions S."/>
        </authorList>
    </citation>
    <scope>NUCLEOTIDE SEQUENCE [LARGE SCALE GENOMIC DNA]</scope>
    <source>
        <strain evidence="17">ATCC BAA-1030</strain>
    </source>
</reference>
<evidence type="ECO:0000313" key="17">
    <source>
        <dbReference type="Proteomes" id="UP000190328"/>
    </source>
</evidence>
<evidence type="ECO:0000256" key="13">
    <source>
        <dbReference type="ARBA" id="ARBA00047540"/>
    </source>
</evidence>
<dbReference type="NCBIfam" id="NF033480">
    <property type="entry name" value="bifunc_MprF"/>
    <property type="match status" value="1"/>
</dbReference>
<dbReference type="RefSeq" id="WP_078806486.1">
    <property type="nucleotide sequence ID" value="NZ_FUXI01000004.1"/>
</dbReference>
<dbReference type="AlphaFoldDB" id="A0A1T4L415"/>
<dbReference type="InterPro" id="IPR051211">
    <property type="entry name" value="PG_lysyltransferase"/>
</dbReference>
<dbReference type="EC" id="2.3.2.3" evidence="3 14"/>
<sequence length="852" mass="97584">MNRLLTWLKSRAKTFKIFFLTAVVLLVALQLTSIARSISGEEVTAALSDLAFWRILLMIFIGLLAVSPMVLYDFLLHKMVEKEDKAFYIFETSWLVNTMNNLIGFGGVFSFGLRSQFYSEEGKEKQVFNAISKIFLFTMSGLSIYSLLCLFLIAAGHTNAFLSQYWMWLLVGALYFPAVLLTTSLKKEGLLGGLSKRLRLELLGVSFLEWTGVMLAFVLIGQLMSIHVPAYEVILLFIVAMVLGILSMIPGAIGSFDVVMILGLTHLGVAQEKTVAWLLLFRIVYYFLPFILGLLFAVKNLGVKFNDNYRGVPLDLIRQVLNHVVTFLLYVSGILMVLSATVPEVFRQLIWLRKISPWSANLVGEFPKILIGFLLIVAGRAISNRVIRAYYPTLILEIATLIYISHTGFSIYSELFMILLIVLTIFTKSELFRKQLVLSYEMLFKDGLVYFLLIILYAGIGVYNSPNIHHKHPFNNFFLFPSERIWLTGFLAILLVNIIAMLFIRYLQGHRQTIGEKVDEERVLSVLHTYGGSTESHLIFLNDKDMYMYKNKQGEDTVFLQFQTYHDKVVVMGSPSGKAEDFEPCLRQFIEECDLWGYAPVFYEVKEKETLILHELGFRFFKMGEEGHVSLPDFTISGKKQRGNRAIVNRLEREGCHMEVIEPPFSEEIIDTLREISNEWLGERKEKGFSLGFFSEEYISKAPVAVVKNEQGEISAFATIMPSYTQDVVTVDLMRFSKEAPAGVMDYLFIKLFEHYRDEGIQSFDLGMAPLSNVGVSRKSFLNERLANLIYQFGSRFYSFQGLRSYKEKYATTWKPRYNLYSRDNSILFVVYSLLMVDNRAVEISKKRKPIK</sequence>
<name>A0A1T4L415_9ENTE</name>
<evidence type="ECO:0000256" key="1">
    <source>
        <dbReference type="ARBA" id="ARBA00004651"/>
    </source>
</evidence>
<feature type="transmembrane region" description="Helical" evidence="14">
    <location>
        <begin position="202"/>
        <end position="221"/>
    </location>
</feature>
<evidence type="ECO:0000256" key="3">
    <source>
        <dbReference type="ARBA" id="ARBA00012014"/>
    </source>
</evidence>
<keyword evidence="9 14" id="KW-0443">Lipid metabolism</keyword>
<feature type="transmembrane region" description="Helical" evidence="14">
    <location>
        <begin position="389"/>
        <end position="405"/>
    </location>
</feature>
<dbReference type="OrthoDB" id="145485at2"/>
<dbReference type="InterPro" id="IPR022791">
    <property type="entry name" value="L-PG_synthase/AglD"/>
</dbReference>
<dbReference type="InterPro" id="IPR024320">
    <property type="entry name" value="LPG_synthase_C"/>
</dbReference>
<dbReference type="GO" id="GO:0050071">
    <property type="term" value="F:phosphatidylglycerol lysyltransferase activity"/>
    <property type="evidence" value="ECO:0007669"/>
    <property type="project" value="UniProtKB-EC"/>
</dbReference>
<evidence type="ECO:0000256" key="4">
    <source>
        <dbReference type="ARBA" id="ARBA00021546"/>
    </source>
</evidence>
<feature type="transmembrane region" description="Helical" evidence="14">
    <location>
        <begin position="319"/>
        <end position="338"/>
    </location>
</feature>
<feature type="transmembrane region" description="Helical" evidence="14">
    <location>
        <begin position="358"/>
        <end position="377"/>
    </location>
</feature>
<keyword evidence="11 14" id="KW-0046">Antibiotic resistance</keyword>
<accession>A0A1T4L415</accession>
<feature type="transmembrane region" description="Helical" evidence="14">
    <location>
        <begin position="448"/>
        <end position="465"/>
    </location>
</feature>
<keyword evidence="5" id="KW-1003">Cell membrane</keyword>
<evidence type="ECO:0000256" key="14">
    <source>
        <dbReference type="RuleBase" id="RU363042"/>
    </source>
</evidence>
<comment type="similarity">
    <text evidence="2 14">Belongs to the LPG synthase family.</text>
</comment>
<evidence type="ECO:0000256" key="12">
    <source>
        <dbReference type="ARBA" id="ARBA00031899"/>
    </source>
</evidence>
<feature type="transmembrane region" description="Helical" evidence="14">
    <location>
        <begin position="131"/>
        <end position="153"/>
    </location>
</feature>
<evidence type="ECO:0000256" key="2">
    <source>
        <dbReference type="ARBA" id="ARBA00008627"/>
    </source>
</evidence>
<feature type="transmembrane region" description="Helical" evidence="14">
    <location>
        <begin position="87"/>
        <end position="111"/>
    </location>
</feature>
<protein>
    <recommendedName>
        <fullName evidence="4 14">Phosphatidylglycerol lysyltransferase</fullName>
        <ecNumber evidence="3 14">2.3.2.3</ecNumber>
    </recommendedName>
    <alternativeName>
        <fullName evidence="12 14">Lysylphosphatidylglycerol synthase</fullName>
    </alternativeName>
</protein>
<keyword evidence="6 14" id="KW-0808">Transferase</keyword>
<feature type="domain" description="Phosphatidylglycerol lysyltransferase C-terminal" evidence="15">
    <location>
        <begin position="527"/>
        <end position="821"/>
    </location>
</feature>
<evidence type="ECO:0000256" key="5">
    <source>
        <dbReference type="ARBA" id="ARBA00022475"/>
    </source>
</evidence>
<evidence type="ECO:0000256" key="6">
    <source>
        <dbReference type="ARBA" id="ARBA00022679"/>
    </source>
</evidence>
<dbReference type="GO" id="GO:0006629">
    <property type="term" value="P:lipid metabolic process"/>
    <property type="evidence" value="ECO:0007669"/>
    <property type="project" value="UniProtKB-KW"/>
</dbReference>
<evidence type="ECO:0000256" key="7">
    <source>
        <dbReference type="ARBA" id="ARBA00022692"/>
    </source>
</evidence>
<gene>
    <name evidence="14" type="primary">mprF</name>
    <name evidence="16" type="ORF">SAMN02745116_00528</name>
</gene>
<dbReference type="GO" id="GO:0055091">
    <property type="term" value="P:phospholipid homeostasis"/>
    <property type="evidence" value="ECO:0007669"/>
    <property type="project" value="TreeGrafter"/>
</dbReference>
<evidence type="ECO:0000256" key="9">
    <source>
        <dbReference type="ARBA" id="ARBA00023098"/>
    </source>
</evidence>
<keyword evidence="7 14" id="KW-0812">Transmembrane</keyword>
<comment type="catalytic activity">
    <reaction evidence="13 14">
        <text>L-lysyl-tRNA(Lys) + a 1,2-diacyl-sn-glycero-3-phospho-(1'-sn-glycerol) = a 1,2-diacyl-sn-glycero-3-phospho-1'-(3'-O-L-lysyl)-sn-glycerol + tRNA(Lys)</text>
        <dbReference type="Rhea" id="RHEA:10668"/>
        <dbReference type="Rhea" id="RHEA-COMP:9696"/>
        <dbReference type="Rhea" id="RHEA-COMP:9697"/>
        <dbReference type="ChEBI" id="CHEBI:64716"/>
        <dbReference type="ChEBI" id="CHEBI:75792"/>
        <dbReference type="ChEBI" id="CHEBI:78442"/>
        <dbReference type="ChEBI" id="CHEBI:78529"/>
        <dbReference type="EC" id="2.3.2.3"/>
    </reaction>
</comment>
<evidence type="ECO:0000256" key="8">
    <source>
        <dbReference type="ARBA" id="ARBA00022989"/>
    </source>
</evidence>
<evidence type="ECO:0000256" key="10">
    <source>
        <dbReference type="ARBA" id="ARBA00023136"/>
    </source>
</evidence>
<dbReference type="EMBL" id="FUXI01000004">
    <property type="protein sequence ID" value="SJZ49393.1"/>
    <property type="molecule type" value="Genomic_DNA"/>
</dbReference>
<keyword evidence="17" id="KW-1185">Reference proteome</keyword>
<dbReference type="SUPFAM" id="SSF55729">
    <property type="entry name" value="Acyl-CoA N-acyltransferases (Nat)"/>
    <property type="match status" value="1"/>
</dbReference>
<evidence type="ECO:0000313" key="16">
    <source>
        <dbReference type="EMBL" id="SJZ49393.1"/>
    </source>
</evidence>
<keyword evidence="8 14" id="KW-1133">Transmembrane helix</keyword>
<dbReference type="PANTHER" id="PTHR34697:SF2">
    <property type="entry name" value="PHOSPHATIDYLGLYCEROL LYSYLTRANSFERASE"/>
    <property type="match status" value="1"/>
</dbReference>
<dbReference type="PANTHER" id="PTHR34697">
    <property type="entry name" value="PHOSPHATIDYLGLYCEROL LYSYLTRANSFERASE"/>
    <property type="match status" value="1"/>
</dbReference>
<comment type="subcellular location">
    <subcellularLocation>
        <location evidence="1 14">Cell membrane</location>
        <topology evidence="1 14">Multi-pass membrane protein</topology>
    </subcellularLocation>
</comment>
<dbReference type="Pfam" id="PF03706">
    <property type="entry name" value="LPG_synthase_TM"/>
    <property type="match status" value="1"/>
</dbReference>
<feature type="transmembrane region" description="Helical" evidence="14">
    <location>
        <begin position="165"/>
        <end position="182"/>
    </location>
</feature>
<evidence type="ECO:0000259" key="15">
    <source>
        <dbReference type="Pfam" id="PF09924"/>
    </source>
</evidence>
<feature type="transmembrane region" description="Helical" evidence="14">
    <location>
        <begin position="233"/>
        <end position="256"/>
    </location>
</feature>
<dbReference type="Pfam" id="PF09924">
    <property type="entry name" value="LPG_synthase_C"/>
    <property type="match status" value="1"/>
</dbReference>
<feature type="transmembrane region" description="Helical" evidence="14">
    <location>
        <begin position="411"/>
        <end position="427"/>
    </location>
</feature>
<feature type="transmembrane region" description="Helical" evidence="14">
    <location>
        <begin position="485"/>
        <end position="507"/>
    </location>
</feature>
<feature type="transmembrane region" description="Helical" evidence="14">
    <location>
        <begin position="276"/>
        <end position="298"/>
    </location>
</feature>
<feature type="transmembrane region" description="Helical" evidence="14">
    <location>
        <begin position="53"/>
        <end position="75"/>
    </location>
</feature>
<dbReference type="STRING" id="263852.SAMN02745116_00528"/>
<organism evidence="16 17">
    <name type="scientific">Pilibacter termitis</name>
    <dbReference type="NCBI Taxonomy" id="263852"/>
    <lineage>
        <taxon>Bacteria</taxon>
        <taxon>Bacillati</taxon>
        <taxon>Bacillota</taxon>
        <taxon>Bacilli</taxon>
        <taxon>Lactobacillales</taxon>
        <taxon>Enterococcaceae</taxon>
        <taxon>Pilibacter</taxon>
    </lineage>
</organism>
<evidence type="ECO:0000256" key="11">
    <source>
        <dbReference type="ARBA" id="ARBA00023251"/>
    </source>
</evidence>
<dbReference type="Proteomes" id="UP000190328">
    <property type="component" value="Unassembled WGS sequence"/>
</dbReference>
<dbReference type="GO" id="GO:0046677">
    <property type="term" value="P:response to antibiotic"/>
    <property type="evidence" value="ECO:0007669"/>
    <property type="project" value="UniProtKB-KW"/>
</dbReference>
<proteinExistence type="inferred from homology"/>
<keyword evidence="10 14" id="KW-0472">Membrane</keyword>
<dbReference type="InterPro" id="IPR016181">
    <property type="entry name" value="Acyl_CoA_acyltransferase"/>
</dbReference>